<dbReference type="PROSITE" id="PS51273">
    <property type="entry name" value="GATASE_TYPE_1"/>
    <property type="match status" value="1"/>
</dbReference>
<dbReference type="OrthoDB" id="5196541at2"/>
<evidence type="ECO:0000313" key="3">
    <source>
        <dbReference type="Proteomes" id="UP000061839"/>
    </source>
</evidence>
<organism evidence="2 3">
    <name type="scientific">Psychromicrobium lacuslunae</name>
    <dbReference type="NCBI Taxonomy" id="1618207"/>
    <lineage>
        <taxon>Bacteria</taxon>
        <taxon>Bacillati</taxon>
        <taxon>Actinomycetota</taxon>
        <taxon>Actinomycetes</taxon>
        <taxon>Micrococcales</taxon>
        <taxon>Micrococcaceae</taxon>
        <taxon>Psychromicrobium</taxon>
    </lineage>
</organism>
<dbReference type="PANTHER" id="PTHR42695:SF5">
    <property type="entry name" value="GLUTAMINE AMIDOTRANSFERASE YLR126C-RELATED"/>
    <property type="match status" value="1"/>
</dbReference>
<dbReference type="Pfam" id="PF00117">
    <property type="entry name" value="GATase"/>
    <property type="match status" value="1"/>
</dbReference>
<dbReference type="InterPro" id="IPR044992">
    <property type="entry name" value="ChyE-like"/>
</dbReference>
<reference evidence="2 3" key="1">
    <citation type="journal article" date="2015" name="Genome Announc.">
        <title>Complete Genome Sequencing of Protease-Producing Novel Arthrobacter sp. Strain IHBB 11108 Using PacBio Single-Molecule Real-Time Sequencing Technology.</title>
        <authorList>
            <person name="Kiran S."/>
            <person name="Swarnkar M.K."/>
            <person name="Pal M."/>
            <person name="Thakur R."/>
            <person name="Tewari R."/>
            <person name="Singh A.K."/>
            <person name="Gulati A."/>
        </authorList>
    </citation>
    <scope>NUCLEOTIDE SEQUENCE [LARGE SCALE GENOMIC DNA]</scope>
    <source>
        <strain evidence="2 3">IHBB 11108</strain>
    </source>
</reference>
<sequence>MKPFLLISTRAEDAAALEEAQAFARYTGLSKQLLHWHRLEASPLPKVRLADYSGIILGGSPFNSSDPSSYKSPTQNRVEAELSWLLDEVVALDFPFLGACYGVGTLGKHQGAVIDKKFGEPIGPVEIELSDDGMADPLLSGLPRRFQAFVGHKEACSVLPPEATLLASSESCRVQMFRVRKNLYATQFHPELDVVGLLTRIDVYRHAGYFPAEEFEQVKNRALAAKVLEPARILRNFAEYYGRE</sequence>
<feature type="domain" description="Glutamine amidotransferase" evidence="1">
    <location>
        <begin position="48"/>
        <end position="192"/>
    </location>
</feature>
<dbReference type="PATRIC" id="fig|1618207.4.peg.2839"/>
<dbReference type="HOGENOM" id="CLU_054974_4_0_11"/>
<proteinExistence type="predicted"/>
<dbReference type="GO" id="GO:0016740">
    <property type="term" value="F:transferase activity"/>
    <property type="evidence" value="ECO:0007669"/>
    <property type="project" value="UniProtKB-KW"/>
</dbReference>
<keyword evidence="2" id="KW-0436">Ligase</keyword>
<dbReference type="InterPro" id="IPR017926">
    <property type="entry name" value="GATASE"/>
</dbReference>
<dbReference type="CDD" id="cd01741">
    <property type="entry name" value="GATase1_1"/>
    <property type="match status" value="1"/>
</dbReference>
<dbReference type="RefSeq" id="WP_045076150.1">
    <property type="nucleotide sequence ID" value="NZ_CP011005.1"/>
</dbReference>
<keyword evidence="3" id="KW-1185">Reference proteome</keyword>
<evidence type="ECO:0000313" key="2">
    <source>
        <dbReference type="EMBL" id="AJT42323.1"/>
    </source>
</evidence>
<keyword evidence="2" id="KW-0808">Transferase</keyword>
<accession>A0A0D4C154</accession>
<evidence type="ECO:0000259" key="1">
    <source>
        <dbReference type="Pfam" id="PF00117"/>
    </source>
</evidence>
<dbReference type="GO" id="GO:0005829">
    <property type="term" value="C:cytosol"/>
    <property type="evidence" value="ECO:0007669"/>
    <property type="project" value="TreeGrafter"/>
</dbReference>
<dbReference type="KEGG" id="ari:UM93_13980"/>
<dbReference type="InterPro" id="IPR029062">
    <property type="entry name" value="Class_I_gatase-like"/>
</dbReference>
<dbReference type="NCBIfam" id="NF005743">
    <property type="entry name" value="PRK07567.1"/>
    <property type="match status" value="1"/>
</dbReference>
<gene>
    <name evidence="2" type="ORF">UM93_13980</name>
</gene>
<dbReference type="EMBL" id="CP011005">
    <property type="protein sequence ID" value="AJT42323.1"/>
    <property type="molecule type" value="Genomic_DNA"/>
</dbReference>
<dbReference type="AlphaFoldDB" id="A0A0D4C154"/>
<dbReference type="PANTHER" id="PTHR42695">
    <property type="entry name" value="GLUTAMINE AMIDOTRANSFERASE YLR126C-RELATED"/>
    <property type="match status" value="1"/>
</dbReference>
<dbReference type="Gene3D" id="3.40.50.880">
    <property type="match status" value="1"/>
</dbReference>
<protein>
    <submittedName>
        <fullName evidence="2">Glutamine amidotransferase</fullName>
        <ecNumber evidence="2">6.3.5.2</ecNumber>
    </submittedName>
</protein>
<dbReference type="Proteomes" id="UP000061839">
    <property type="component" value="Chromosome"/>
</dbReference>
<dbReference type="EC" id="6.3.5.2" evidence="2"/>
<keyword evidence="2" id="KW-0315">Glutamine amidotransferase</keyword>
<name>A0A0D4C154_9MICC</name>
<dbReference type="GO" id="GO:0003922">
    <property type="term" value="F:GMP synthase (glutamine-hydrolyzing) activity"/>
    <property type="evidence" value="ECO:0007669"/>
    <property type="project" value="UniProtKB-EC"/>
</dbReference>
<dbReference type="SUPFAM" id="SSF52317">
    <property type="entry name" value="Class I glutamine amidotransferase-like"/>
    <property type="match status" value="1"/>
</dbReference>
<dbReference type="STRING" id="1618207.UM93_13980"/>